<keyword evidence="1" id="KW-0472">Membrane</keyword>
<feature type="transmembrane region" description="Helical" evidence="1">
    <location>
        <begin position="21"/>
        <end position="48"/>
    </location>
</feature>
<dbReference type="RefSeq" id="WP_130140896.1">
    <property type="nucleotide sequence ID" value="NZ_SGIT01000001.1"/>
</dbReference>
<feature type="transmembrane region" description="Helical" evidence="1">
    <location>
        <begin position="249"/>
        <end position="266"/>
    </location>
</feature>
<organism evidence="2 3">
    <name type="scientific">Sphingobacterium corticibacterium</name>
    <dbReference type="NCBI Taxonomy" id="2484746"/>
    <lineage>
        <taxon>Bacteria</taxon>
        <taxon>Pseudomonadati</taxon>
        <taxon>Bacteroidota</taxon>
        <taxon>Sphingobacteriia</taxon>
        <taxon>Sphingobacteriales</taxon>
        <taxon>Sphingobacteriaceae</taxon>
        <taxon>Sphingobacterium</taxon>
    </lineage>
</organism>
<feature type="transmembrane region" description="Helical" evidence="1">
    <location>
        <begin position="149"/>
        <end position="170"/>
    </location>
</feature>
<dbReference type="SUPFAM" id="SSF81442">
    <property type="entry name" value="Cytochrome c oxidase subunit I-like"/>
    <property type="match status" value="1"/>
</dbReference>
<feature type="transmembrane region" description="Helical" evidence="1">
    <location>
        <begin position="115"/>
        <end position="137"/>
    </location>
</feature>
<dbReference type="EMBL" id="SGIT01000001">
    <property type="protein sequence ID" value="RZF62671.1"/>
    <property type="molecule type" value="Genomic_DNA"/>
</dbReference>
<feature type="transmembrane region" description="Helical" evidence="1">
    <location>
        <begin position="374"/>
        <end position="392"/>
    </location>
</feature>
<dbReference type="Proteomes" id="UP000292855">
    <property type="component" value="Unassembled WGS sequence"/>
</dbReference>
<feature type="transmembrane region" description="Helical" evidence="1">
    <location>
        <begin position="60"/>
        <end position="80"/>
    </location>
</feature>
<name>A0A4Q6XRV2_9SPHI</name>
<keyword evidence="1" id="KW-0812">Transmembrane</keyword>
<evidence type="ECO:0000256" key="1">
    <source>
        <dbReference type="SAM" id="Phobius"/>
    </source>
</evidence>
<feature type="transmembrane region" description="Helical" evidence="1">
    <location>
        <begin position="287"/>
        <end position="308"/>
    </location>
</feature>
<evidence type="ECO:0000313" key="2">
    <source>
        <dbReference type="EMBL" id="RZF62671.1"/>
    </source>
</evidence>
<accession>A0A4Q6XRV2</accession>
<feature type="transmembrane region" description="Helical" evidence="1">
    <location>
        <begin position="190"/>
        <end position="211"/>
    </location>
</feature>
<proteinExistence type="predicted"/>
<dbReference type="OrthoDB" id="5245199at2"/>
<keyword evidence="1" id="KW-1133">Transmembrane helix</keyword>
<comment type="caution">
    <text evidence="2">The sequence shown here is derived from an EMBL/GenBank/DDBJ whole genome shotgun (WGS) entry which is preliminary data.</text>
</comment>
<dbReference type="Gene3D" id="1.20.210.10">
    <property type="entry name" value="Cytochrome c oxidase-like, subunit I domain"/>
    <property type="match status" value="2"/>
</dbReference>
<dbReference type="InterPro" id="IPR036927">
    <property type="entry name" value="Cyt_c_oxase-like_su1_sf"/>
</dbReference>
<feature type="transmembrane region" description="Helical" evidence="1">
    <location>
        <begin position="223"/>
        <end position="243"/>
    </location>
</feature>
<gene>
    <name evidence="2" type="ORF">EWE74_07750</name>
</gene>
<reference evidence="2 3" key="1">
    <citation type="submission" date="2019-02" db="EMBL/GenBank/DDBJ databases">
        <authorList>
            <person name="Li Y."/>
        </authorList>
    </citation>
    <scope>NUCLEOTIDE SEQUENCE [LARGE SCALE GENOMIC DNA]</scope>
    <source>
        <strain evidence="2 3">30C10-4-7</strain>
    </source>
</reference>
<feature type="transmembrane region" description="Helical" evidence="1">
    <location>
        <begin position="398"/>
        <end position="421"/>
    </location>
</feature>
<protein>
    <submittedName>
        <fullName evidence="2">Cytochrome C oxidase subunit I</fullName>
    </submittedName>
</protein>
<feature type="transmembrane region" description="Helical" evidence="1">
    <location>
        <begin position="89"/>
        <end position="109"/>
    </location>
</feature>
<dbReference type="AlphaFoldDB" id="A0A4Q6XRV2"/>
<sequence length="427" mass="48204">MMSPLIGGLQKTTNYKVVLPFYIYAALGFLSGTILLLCHTETIGAHYFNPQALAITHTMALAWGTMIIFGASHQLLPVLVEGELDSDRLAYLTFIFTAIGTPLLVYGFYMFDMGLTLQIGAILINIGVICYLANVLGSSFKSNRRNVHAWYVITSTLWLFATTFFGLLLVLNFRNPILPSNSVDYLSFHAHLGIVGWFVLMVIGVGSRLIPIFMISKYTNDRILWLIFALLNIALISFSIYYLADFSTFTFYIPIVLGLSAILLFGNHCYQAYKVRIRKRVDQQMKTSLISVAQMLLPLVMLIIALAILPQEQFPGVVMIYGFCIFFGWLTAIILGMTFKTMPFIVWNKIYRNKAHQGKTPTPKEIFNDRIYQIMLYSYLVGFILFILGMIIRNQVILKIGALALLIAAILYVYNVIITAAHKARQL</sequence>
<feature type="transmembrane region" description="Helical" evidence="1">
    <location>
        <begin position="320"/>
        <end position="339"/>
    </location>
</feature>
<evidence type="ECO:0000313" key="3">
    <source>
        <dbReference type="Proteomes" id="UP000292855"/>
    </source>
</evidence>
<keyword evidence="3" id="KW-1185">Reference proteome</keyword>